<evidence type="ECO:0000259" key="5">
    <source>
        <dbReference type="PROSITE" id="PS50075"/>
    </source>
</evidence>
<dbReference type="Gene3D" id="1.10.1200.10">
    <property type="entry name" value="ACP-like"/>
    <property type="match status" value="1"/>
</dbReference>
<dbReference type="SUPFAM" id="SSF56801">
    <property type="entry name" value="Acetyl-CoA synthetase-like"/>
    <property type="match status" value="1"/>
</dbReference>
<proteinExistence type="predicted"/>
<sequence length="1139" mass="124999">MVAAVFAKHPDRAAIGMRLRRLVNGESGRKTVELEPAYHTLTYSQLWEQTGYVASSLYHHSQAPLRAGDTVAMLSFTNADYAALDIACIRIGAMTVPLQTGASLDDLLAILDETQPTLLASSIEQLDTAIECLAATPSIRRLMVLDVVEPASAHISAIESARVRLHESGNAAEISTFHDNVEVGKVLPYVELDTRPGCDDELAMLIYTSGSTGLPKGAMYTQKLAAGMWGGTWSTIFSEHQALTFHYMPMSHVAGHSSLKSTLARGGTCFFTAQANLSTLIEDISLVKPTELSLVPRVCEMLYQKYQGELARHNAVDGDSRAIEILNAMRVEDLGGGVTWASCSSAPIGPELKGFTERLLGIPLHNVYGSTEAGAIWIDNELLRPPVEDYKLVDVPELGYYLTDRPHPRGELLLRTSSIVPGYYKRPELLGELFDSSGYYRTGDIVAEQEGGKLHFVDRRKNVVKLSQGEFVTLARLETLFSGIPDLDSIFVHANSAWSYPLAVVVPNERVSTRFGGDEKLIRAHLIDAIRDTAKGASLRSFEIPRDIIVASERFTQQNGMLSDHGKPLWPRLRQLYAAQLDELHEKIKYHETAQLQDVYRLAKQRPAVEVVLQAAGTVLGIPSETIDLNMQFRDLGGDSLSAVTLSTLLSEAFGIAVPVDVIISPAYDLRHIAGYVTKKAQTDSVRPTAYEVHGKDVTVFHASDLSLKKFLASELLAQQNSVTSFNPLPKTILLTGATGFLGRFLTLDLLQRVAEEGGKLICIVRAKDTELALKRLRTAFGDNGSVLSERFTALEKGLEVVAGDISEERLGLDAATWQRLSEEVDSIIHVGALVNHLLPYERLFDANVNGTAELIGLALTHHQKPISFMSSIAVSTLLGEQPVQTLDEDLDIRKWASTVSAEDTYAAGYGLTKWASEVLLREAHERFGLPVTVYRSSMILAHSQEAGQLNIPDMFTRLLLSVAATGLAPRSFYQTDEYGAEKHAHYDGLPVDFSSAAIVKTGLEQTSEGYRTFNLVNHHDDGVSLDSFIEWMKKGGVRINMISDYSEWLQRFEQSLRDLPDVVRAQSMLPLLHSLAKPTNVQRGSSISSTRLQLALTKGTRLPVVVPGVDQLLIDRYVSDLQALGLIPGKRMHADAVA</sequence>
<evidence type="ECO:0000256" key="3">
    <source>
        <dbReference type="ARBA" id="ARBA00022741"/>
    </source>
</evidence>
<dbReference type="NCBIfam" id="NF041592">
    <property type="entry name" value="carboxyl_red"/>
    <property type="match status" value="1"/>
</dbReference>
<feature type="domain" description="Carrier" evidence="5">
    <location>
        <begin position="606"/>
        <end position="681"/>
    </location>
</feature>
<evidence type="ECO:0000256" key="4">
    <source>
        <dbReference type="ARBA" id="ARBA00022840"/>
    </source>
</evidence>
<dbReference type="PROSITE" id="PS50075">
    <property type="entry name" value="CARRIER"/>
    <property type="match status" value="1"/>
</dbReference>
<dbReference type="Pfam" id="PF07993">
    <property type="entry name" value="NAD_binding_4"/>
    <property type="match status" value="1"/>
</dbReference>
<dbReference type="InterPro" id="IPR009081">
    <property type="entry name" value="PP-bd_ACP"/>
</dbReference>
<dbReference type="InterPro" id="IPR010080">
    <property type="entry name" value="Thioester_reductase-like_dom"/>
</dbReference>
<dbReference type="InterPro" id="IPR036736">
    <property type="entry name" value="ACP-like_sf"/>
</dbReference>
<reference evidence="6 7" key="1">
    <citation type="journal article" date="2014" name="Genome Announc.">
        <title>Draft Genome Sequences of a Phylogenetically Diverse Suite of Pseudomonas syringae Strains from Multiple Source Populations.</title>
        <authorList>
            <person name="Baltrus D.A."/>
            <person name="Yourstone S."/>
            <person name="Lind A."/>
            <person name="Guilbaud C."/>
            <person name="Sands D.C."/>
            <person name="Jones C.D."/>
            <person name="Morris C.E."/>
            <person name="Dangl J.L."/>
        </authorList>
    </citation>
    <scope>NUCLEOTIDE SEQUENCE [LARGE SCALE GENOMIC DNA]</scope>
    <source>
        <strain evidence="6 7">CC1524</strain>
    </source>
</reference>
<dbReference type="PANTHER" id="PTHR43272">
    <property type="entry name" value="LONG-CHAIN-FATTY-ACID--COA LIGASE"/>
    <property type="match status" value="1"/>
</dbReference>
<evidence type="ECO:0000256" key="1">
    <source>
        <dbReference type="ARBA" id="ARBA00022450"/>
    </source>
</evidence>
<keyword evidence="7" id="KW-1185">Reference proteome</keyword>
<dbReference type="InterPro" id="IPR036291">
    <property type="entry name" value="NAD(P)-bd_dom_sf"/>
</dbReference>
<dbReference type="PROSITE" id="PS00455">
    <property type="entry name" value="AMP_BINDING"/>
    <property type="match status" value="1"/>
</dbReference>
<accession>A0ABX6HJR3</accession>
<dbReference type="Gene3D" id="3.40.50.12780">
    <property type="entry name" value="N-terminal domain of ligase-like"/>
    <property type="match status" value="1"/>
</dbReference>
<evidence type="ECO:0000256" key="2">
    <source>
        <dbReference type="ARBA" id="ARBA00022553"/>
    </source>
</evidence>
<dbReference type="Pfam" id="PF00550">
    <property type="entry name" value="PP-binding"/>
    <property type="match status" value="1"/>
</dbReference>
<dbReference type="InterPro" id="IPR013120">
    <property type="entry name" value="FAR_NAD-bd"/>
</dbReference>
<keyword evidence="2" id="KW-0597">Phosphoprotein</keyword>
<dbReference type="InterPro" id="IPR006162">
    <property type="entry name" value="Ppantetheine_attach_site"/>
</dbReference>
<keyword evidence="4" id="KW-0067">ATP-binding</keyword>
<dbReference type="SUPFAM" id="SSF51735">
    <property type="entry name" value="NAD(P)-binding Rossmann-fold domains"/>
    <property type="match status" value="1"/>
</dbReference>
<dbReference type="SUPFAM" id="SSF47336">
    <property type="entry name" value="ACP-like"/>
    <property type="match status" value="1"/>
</dbReference>
<dbReference type="SMART" id="SM00823">
    <property type="entry name" value="PKS_PP"/>
    <property type="match status" value="1"/>
</dbReference>
<dbReference type="Gene3D" id="3.40.50.720">
    <property type="entry name" value="NAD(P)-binding Rossmann-like Domain"/>
    <property type="match status" value="1"/>
</dbReference>
<dbReference type="Proteomes" id="UP000464644">
    <property type="component" value="Chromosome"/>
</dbReference>
<dbReference type="NCBIfam" id="TIGR01746">
    <property type="entry name" value="Thioester-redct"/>
    <property type="match status" value="1"/>
</dbReference>
<dbReference type="InterPro" id="IPR020806">
    <property type="entry name" value="PKS_PP-bd"/>
</dbReference>
<keyword evidence="1" id="KW-0596">Phosphopantetheine</keyword>
<dbReference type="CDD" id="cd05235">
    <property type="entry name" value="SDR_e1"/>
    <property type="match status" value="1"/>
</dbReference>
<dbReference type="PROSITE" id="PS00012">
    <property type="entry name" value="PHOSPHOPANTETHEINE"/>
    <property type="match status" value="1"/>
</dbReference>
<keyword evidence="3" id="KW-0547">Nucleotide-binding</keyword>
<dbReference type="InterPro" id="IPR020845">
    <property type="entry name" value="AMP-binding_CS"/>
</dbReference>
<evidence type="ECO:0000313" key="6">
    <source>
        <dbReference type="EMBL" id="QHF05860.1"/>
    </source>
</evidence>
<name>A0ABX6HJR3_9PSED</name>
<dbReference type="PANTHER" id="PTHR43272:SF33">
    <property type="entry name" value="AMP-BINDING DOMAIN-CONTAINING PROTEIN-RELATED"/>
    <property type="match status" value="1"/>
</dbReference>
<evidence type="ECO:0000313" key="7">
    <source>
        <dbReference type="Proteomes" id="UP000464644"/>
    </source>
</evidence>
<dbReference type="InterPro" id="IPR000873">
    <property type="entry name" value="AMP-dep_synth/lig_dom"/>
</dbReference>
<dbReference type="InterPro" id="IPR046407">
    <property type="entry name" value="CAR"/>
</dbReference>
<gene>
    <name evidence="6" type="ORF">N015_20070</name>
</gene>
<dbReference type="Pfam" id="PF00501">
    <property type="entry name" value="AMP-binding"/>
    <property type="match status" value="1"/>
</dbReference>
<protein>
    <submittedName>
        <fullName evidence="6">AMP-binding protein</fullName>
    </submittedName>
</protein>
<dbReference type="EMBL" id="CP047265">
    <property type="protein sequence ID" value="QHF05860.1"/>
    <property type="molecule type" value="Genomic_DNA"/>
</dbReference>
<organism evidence="6 7">
    <name type="scientific">Pseudomonas asturiensis</name>
    <dbReference type="NCBI Taxonomy" id="1190415"/>
    <lineage>
        <taxon>Bacteria</taxon>
        <taxon>Pseudomonadati</taxon>
        <taxon>Pseudomonadota</taxon>
        <taxon>Gammaproteobacteria</taxon>
        <taxon>Pseudomonadales</taxon>
        <taxon>Pseudomonadaceae</taxon>
        <taxon>Pseudomonas</taxon>
    </lineage>
</organism>
<dbReference type="InterPro" id="IPR042099">
    <property type="entry name" value="ANL_N_sf"/>
</dbReference>